<evidence type="ECO:0000256" key="2">
    <source>
        <dbReference type="ARBA" id="ARBA00013168"/>
    </source>
</evidence>
<evidence type="ECO:0000256" key="10">
    <source>
        <dbReference type="SAM" id="Coils"/>
    </source>
</evidence>
<evidence type="ECO:0000256" key="9">
    <source>
        <dbReference type="ARBA" id="ARBA00023146"/>
    </source>
</evidence>
<organism evidence="12 13">
    <name type="scientific">Candidatus Woesebacteria bacterium RIFCSPHIGHO2_01_FULL_38_26b</name>
    <dbReference type="NCBI Taxonomy" id="1802491"/>
    <lineage>
        <taxon>Bacteria</taxon>
        <taxon>Candidatus Woeseibacteriota</taxon>
    </lineage>
</organism>
<dbReference type="PRINTS" id="PR00980">
    <property type="entry name" value="TRNASYNTHALA"/>
</dbReference>
<keyword evidence="7" id="KW-0694">RNA-binding</keyword>
<dbReference type="PANTHER" id="PTHR11777:SF9">
    <property type="entry name" value="ALANINE--TRNA LIGASE, CYTOPLASMIC"/>
    <property type="match status" value="1"/>
</dbReference>
<evidence type="ECO:0000259" key="11">
    <source>
        <dbReference type="PROSITE" id="PS50860"/>
    </source>
</evidence>
<evidence type="ECO:0000313" key="12">
    <source>
        <dbReference type="EMBL" id="OGM21027.1"/>
    </source>
</evidence>
<evidence type="ECO:0000313" key="13">
    <source>
        <dbReference type="Proteomes" id="UP000176741"/>
    </source>
</evidence>
<dbReference type="Pfam" id="PF01411">
    <property type="entry name" value="tRNA-synt_2c"/>
    <property type="match status" value="1"/>
</dbReference>
<dbReference type="NCBIfam" id="NF002436">
    <property type="entry name" value="PRK01584.1"/>
    <property type="match status" value="1"/>
</dbReference>
<gene>
    <name evidence="12" type="ORF">A2771_04185</name>
</gene>
<evidence type="ECO:0000256" key="1">
    <source>
        <dbReference type="ARBA" id="ARBA00008226"/>
    </source>
</evidence>
<sequence>MTANEVRQKYIEFFKSAPRNHKEIPPAPLVLENDPTTLFTSSGMQPLVPYLMGESHPEGKRLVNSQPSIRLQDIEEVGDNRHTTFFEMLGNWSLGDYFKKEQLPWIFEFFTRELGLPKERLWVSVFEGNDQVPKDTESAEIWRKIGIPEDRIFYYGVEKNWWSRTGTPKQMPIGEIGGPDSEVFFEFTQVIHDPKYGKECHPNCDCGRFLEIGNTVFMQYKKVGEKKLEELPNKNVDFGGGLERITAAVNQVPDIFQIDLFEQIIRSIEKQYGVTFGRDSDVDCSLRIIADHLRASAMLISSNVLPSNKGQGYVLRRLVRRMVFHLSQLKKGYVGLPIIEDLDKHKYPLKLKNWLDISHIVDEEADKFNKTLESGLRKLKDNIRKEGKIDGRFVFDLYQTNGFPLELTLEVLKEEKIEFSEEDRKNFEEEFEKHQELSRTTSAGVFKGGLAEHSPDVIKLHTATHLLLASLRKVLGDHVVQKGQNITSARTRFDFPHLQKLSETELSKVEDMINEIIEKNLPVNFKVLPKEEALATGAIHAFNEKYADTVKVYYVGGNLENAVSKEFCGGPHVGHTSEIGRVRIKKQEKIGAGLVRIYAQLEP</sequence>
<keyword evidence="6" id="KW-0067">ATP-binding</keyword>
<name>A0A1F7Y139_9BACT</name>
<reference evidence="12 13" key="1">
    <citation type="journal article" date="2016" name="Nat. Commun.">
        <title>Thousands of microbial genomes shed light on interconnected biogeochemical processes in an aquifer system.</title>
        <authorList>
            <person name="Anantharaman K."/>
            <person name="Brown C.T."/>
            <person name="Hug L.A."/>
            <person name="Sharon I."/>
            <person name="Castelle C.J."/>
            <person name="Probst A.J."/>
            <person name="Thomas B.C."/>
            <person name="Singh A."/>
            <person name="Wilkins M.J."/>
            <person name="Karaoz U."/>
            <person name="Brodie E.L."/>
            <person name="Williams K.H."/>
            <person name="Hubbard S.S."/>
            <person name="Banfield J.F."/>
        </authorList>
    </citation>
    <scope>NUCLEOTIDE SEQUENCE [LARGE SCALE GENOMIC DNA]</scope>
</reference>
<dbReference type="InterPro" id="IPR018165">
    <property type="entry name" value="Ala-tRNA-synth_IIc_core"/>
</dbReference>
<evidence type="ECO:0000256" key="8">
    <source>
        <dbReference type="ARBA" id="ARBA00022917"/>
    </source>
</evidence>
<dbReference type="Gene3D" id="3.30.54.20">
    <property type="match status" value="1"/>
</dbReference>
<dbReference type="GO" id="GO:0002161">
    <property type="term" value="F:aminoacyl-tRNA deacylase activity"/>
    <property type="evidence" value="ECO:0007669"/>
    <property type="project" value="TreeGrafter"/>
</dbReference>
<comment type="caution">
    <text evidence="12">The sequence shown here is derived from an EMBL/GenBank/DDBJ whole genome shotgun (WGS) entry which is preliminary data.</text>
</comment>
<dbReference type="GO" id="GO:0005524">
    <property type="term" value="F:ATP binding"/>
    <property type="evidence" value="ECO:0007669"/>
    <property type="project" value="UniProtKB-KW"/>
</dbReference>
<dbReference type="Pfam" id="PF07973">
    <property type="entry name" value="tRNA_SAD"/>
    <property type="match status" value="1"/>
</dbReference>
<dbReference type="SUPFAM" id="SSF55186">
    <property type="entry name" value="ThrRS/AlaRS common domain"/>
    <property type="match status" value="1"/>
</dbReference>
<dbReference type="InterPro" id="IPR018164">
    <property type="entry name" value="Ala-tRNA-synth_IIc_N"/>
</dbReference>
<dbReference type="EMBL" id="MGGD01000020">
    <property type="protein sequence ID" value="OGM21027.1"/>
    <property type="molecule type" value="Genomic_DNA"/>
</dbReference>
<dbReference type="Proteomes" id="UP000176741">
    <property type="component" value="Unassembled WGS sequence"/>
</dbReference>
<keyword evidence="8" id="KW-0648">Protein biosynthesis</keyword>
<dbReference type="InterPro" id="IPR012947">
    <property type="entry name" value="tRNA_SAD"/>
</dbReference>
<keyword evidence="3" id="KW-0820">tRNA-binding</keyword>
<dbReference type="GO" id="GO:0005829">
    <property type="term" value="C:cytosol"/>
    <property type="evidence" value="ECO:0007669"/>
    <property type="project" value="TreeGrafter"/>
</dbReference>
<dbReference type="CDD" id="cd00673">
    <property type="entry name" value="AlaRS_core"/>
    <property type="match status" value="1"/>
</dbReference>
<accession>A0A1F7Y139</accession>
<dbReference type="GO" id="GO:0006419">
    <property type="term" value="P:alanyl-tRNA aminoacylation"/>
    <property type="evidence" value="ECO:0007669"/>
    <property type="project" value="InterPro"/>
</dbReference>
<dbReference type="SMART" id="SM00863">
    <property type="entry name" value="tRNA_SAD"/>
    <property type="match status" value="1"/>
</dbReference>
<dbReference type="PANTHER" id="PTHR11777">
    <property type="entry name" value="ALANYL-TRNA SYNTHETASE"/>
    <property type="match status" value="1"/>
</dbReference>
<dbReference type="Gene3D" id="3.30.980.10">
    <property type="entry name" value="Threonyl-trna Synthetase, Chain A, domain 2"/>
    <property type="match status" value="1"/>
</dbReference>
<dbReference type="GO" id="GO:0004813">
    <property type="term" value="F:alanine-tRNA ligase activity"/>
    <property type="evidence" value="ECO:0007669"/>
    <property type="project" value="UniProtKB-EC"/>
</dbReference>
<evidence type="ECO:0000256" key="4">
    <source>
        <dbReference type="ARBA" id="ARBA00022598"/>
    </source>
</evidence>
<dbReference type="PROSITE" id="PS50860">
    <property type="entry name" value="AA_TRNA_LIGASE_II_ALA"/>
    <property type="match status" value="1"/>
</dbReference>
<dbReference type="AlphaFoldDB" id="A0A1F7Y139"/>
<evidence type="ECO:0000256" key="7">
    <source>
        <dbReference type="ARBA" id="ARBA00022884"/>
    </source>
</evidence>
<dbReference type="InterPro" id="IPR050058">
    <property type="entry name" value="Ala-tRNA_ligase"/>
</dbReference>
<feature type="domain" description="Alanyl-transfer RNA synthetases family profile" evidence="11">
    <location>
        <begin position="1"/>
        <end position="603"/>
    </location>
</feature>
<dbReference type="SUPFAM" id="SSF101353">
    <property type="entry name" value="Putative anticodon-binding domain of alanyl-tRNA synthetase (AlaRS)"/>
    <property type="match status" value="1"/>
</dbReference>
<keyword evidence="4" id="KW-0436">Ligase</keyword>
<dbReference type="InterPro" id="IPR045864">
    <property type="entry name" value="aa-tRNA-synth_II/BPL/LPL"/>
</dbReference>
<keyword evidence="5" id="KW-0547">Nucleotide-binding</keyword>
<evidence type="ECO:0000256" key="6">
    <source>
        <dbReference type="ARBA" id="ARBA00022840"/>
    </source>
</evidence>
<keyword evidence="9" id="KW-0030">Aminoacyl-tRNA synthetase</keyword>
<dbReference type="Gene3D" id="3.30.930.10">
    <property type="entry name" value="Bira Bifunctional Protein, Domain 2"/>
    <property type="match status" value="1"/>
</dbReference>
<dbReference type="InterPro" id="IPR018162">
    <property type="entry name" value="Ala-tRNA-ligase_IIc_anticod-bd"/>
</dbReference>
<dbReference type="GO" id="GO:0000049">
    <property type="term" value="F:tRNA binding"/>
    <property type="evidence" value="ECO:0007669"/>
    <property type="project" value="UniProtKB-KW"/>
</dbReference>
<evidence type="ECO:0000256" key="5">
    <source>
        <dbReference type="ARBA" id="ARBA00022741"/>
    </source>
</evidence>
<comment type="similarity">
    <text evidence="1">Belongs to the class-II aminoacyl-tRNA synthetase family.</text>
</comment>
<dbReference type="InterPro" id="IPR018163">
    <property type="entry name" value="Thr/Ala-tRNA-synth_IIc_edit"/>
</dbReference>
<dbReference type="InterPro" id="IPR002318">
    <property type="entry name" value="Ala-tRNA-lgiase_IIc"/>
</dbReference>
<feature type="coiled-coil region" evidence="10">
    <location>
        <begin position="410"/>
        <end position="437"/>
    </location>
</feature>
<protein>
    <recommendedName>
        <fullName evidence="2">alanine--tRNA ligase</fullName>
        <ecNumber evidence="2">6.1.1.7</ecNumber>
    </recommendedName>
</protein>
<proteinExistence type="inferred from homology"/>
<dbReference type="SUPFAM" id="SSF55681">
    <property type="entry name" value="Class II aaRS and biotin synthetases"/>
    <property type="match status" value="1"/>
</dbReference>
<evidence type="ECO:0000256" key="3">
    <source>
        <dbReference type="ARBA" id="ARBA00022555"/>
    </source>
</evidence>
<keyword evidence="10" id="KW-0175">Coiled coil</keyword>
<dbReference type="EC" id="6.1.1.7" evidence="2"/>
<dbReference type="FunFam" id="3.30.980.10:FF:000004">
    <property type="entry name" value="Alanine--tRNA ligase, cytoplasmic"/>
    <property type="match status" value="1"/>
</dbReference>